<feature type="compositionally biased region" description="Low complexity" evidence="1">
    <location>
        <begin position="51"/>
        <end position="63"/>
    </location>
</feature>
<gene>
    <name evidence="2" type="ORF">NAEGRDRAFT_80563</name>
</gene>
<proteinExistence type="predicted"/>
<dbReference type="GeneID" id="8851352"/>
<reference evidence="2 3" key="1">
    <citation type="journal article" date="2010" name="Cell">
        <title>The genome of Naegleria gruberi illuminates early eukaryotic versatility.</title>
        <authorList>
            <person name="Fritz-Laylin L.K."/>
            <person name="Prochnik S.E."/>
            <person name="Ginger M.L."/>
            <person name="Dacks J.B."/>
            <person name="Carpenter M.L."/>
            <person name="Field M.C."/>
            <person name="Kuo A."/>
            <person name="Paredez A."/>
            <person name="Chapman J."/>
            <person name="Pham J."/>
            <person name="Shu S."/>
            <person name="Neupane R."/>
            <person name="Cipriano M."/>
            <person name="Mancuso J."/>
            <person name="Tu H."/>
            <person name="Salamov A."/>
            <person name="Lindquist E."/>
            <person name="Shapiro H."/>
            <person name="Lucas S."/>
            <person name="Grigoriev I.V."/>
            <person name="Cande W.Z."/>
            <person name="Fulton C."/>
            <person name="Rokhsar D.S."/>
            <person name="Dawson S.C."/>
        </authorList>
    </citation>
    <scope>NUCLEOTIDE SEQUENCE [LARGE SCALE GENOMIC DNA]</scope>
    <source>
        <strain evidence="2 3">NEG-M</strain>
    </source>
</reference>
<protein>
    <recommendedName>
        <fullName evidence="4">C2 domain-containing protein</fullName>
    </recommendedName>
</protein>
<evidence type="ECO:0000313" key="3">
    <source>
        <dbReference type="Proteomes" id="UP000006671"/>
    </source>
</evidence>
<evidence type="ECO:0000256" key="1">
    <source>
        <dbReference type="SAM" id="MobiDB-lite"/>
    </source>
</evidence>
<dbReference type="KEGG" id="ngr:NAEGRDRAFT_80563"/>
<dbReference type="OMA" id="KIWCGAV"/>
<evidence type="ECO:0008006" key="4">
    <source>
        <dbReference type="Google" id="ProtNLM"/>
    </source>
</evidence>
<accession>D2VMN4</accession>
<feature type="region of interest" description="Disordered" evidence="1">
    <location>
        <begin position="1"/>
        <end position="63"/>
    </location>
</feature>
<dbReference type="AlphaFoldDB" id="D2VMN4"/>
<evidence type="ECO:0000313" key="2">
    <source>
        <dbReference type="EMBL" id="EFC41764.1"/>
    </source>
</evidence>
<feature type="compositionally biased region" description="Low complexity" evidence="1">
    <location>
        <begin position="163"/>
        <end position="178"/>
    </location>
</feature>
<feature type="compositionally biased region" description="Low complexity" evidence="1">
    <location>
        <begin position="137"/>
        <end position="153"/>
    </location>
</feature>
<dbReference type="InParanoid" id="D2VMN4"/>
<feature type="region of interest" description="Disordered" evidence="1">
    <location>
        <begin position="233"/>
        <end position="293"/>
    </location>
</feature>
<feature type="compositionally biased region" description="Low complexity" evidence="1">
    <location>
        <begin position="26"/>
        <end position="37"/>
    </location>
</feature>
<name>D2VMN4_NAEGR</name>
<feature type="compositionally biased region" description="Low complexity" evidence="1">
    <location>
        <begin position="103"/>
        <end position="129"/>
    </location>
</feature>
<feature type="compositionally biased region" description="Low complexity" evidence="1">
    <location>
        <begin position="8"/>
        <end position="17"/>
    </location>
</feature>
<dbReference type="RefSeq" id="XP_002674508.1">
    <property type="nucleotide sequence ID" value="XM_002674462.1"/>
</dbReference>
<organism evidence="3">
    <name type="scientific">Naegleria gruberi</name>
    <name type="common">Amoeba</name>
    <dbReference type="NCBI Taxonomy" id="5762"/>
    <lineage>
        <taxon>Eukaryota</taxon>
        <taxon>Discoba</taxon>
        <taxon>Heterolobosea</taxon>
        <taxon>Tetramitia</taxon>
        <taxon>Eutetramitia</taxon>
        <taxon>Vahlkampfiidae</taxon>
        <taxon>Naegleria</taxon>
    </lineage>
</organism>
<sequence>MPNPIKFHSQSESSSTSEQHHHHHLPPQQQQQQQQTLGSSTPIPPPKPAHLSASSTTNSNTTTTTQQLLQANFTVNRTTTTANNNGAKQSTSPTSSSLQHVVGSNNTITNTNNNSSSSGTNGSPSPLSSFQDNGENTPIIHTPTPQPQQHTTTSHSFGFSIIGNRRGSTSQSSGSRNSVKSPITNQFIQHADNTFPITEGNNSLLSSWTCKHKGPVLVVRVSRIEHLNVYPSSAEKANNSSSTTSSNASTPATPQNKQTPTTSNNNNNTSSTTSAVTTSSTTSSSSTSGFVSTNEKFSNYNPHVVVGYGRLKTLKNDSEDAIPIFEQRTKTLQSEVFPIYNTVFEFPLLTMDFSARGKKLSELVKNFPDQLFSSEAHQHADSDAHIEDTTVLSFKVLSHNRYKKKQESVIAVAELNLGDLPHVTNDEKIFLRMRKPGEPLRKSDMINGGEVLPENQPILHLDVKVVWNNEIYKSIGDDESSTSYDKWNDILTQFYIQDMGDDEFDNDPMLARRQEDMFKSMDRLMNQCELLKLVTFPLPHTWHMIGKQDKLILVSPTQLTNEEIFTDNINVYYVYESNTKKVLEEMLKNSEKRSYFGLAMPLHNFKMLSNWQGYRFACYYSLYNKIYHQNVIGIQTKIGVSYILQYVSNCGSFNQPVFDKMLERLTILPSVYSKDLERGKIWCGAVPCAWRGVSKDSIIHLYSPYQCNGKLNCTDQIMLQPFVNNMSTMERIRFILKKYMDDADFEGLEILHGPLATDLNDHTDSVMYEEYNHYSDLEQLESSENVDHTFEPPFWINRRKALPDNLNISKDNLEEASTITFAVKMKAKPPTNTYDVPPPSSFCNSYYIYQKTVVMKMKNVDYQLNISYKTTLNSHLVSEGAFNRLVQSIRLT</sequence>
<dbReference type="Proteomes" id="UP000006671">
    <property type="component" value="Unassembled WGS sequence"/>
</dbReference>
<feature type="region of interest" description="Disordered" evidence="1">
    <location>
        <begin position="80"/>
        <end position="182"/>
    </location>
</feature>
<dbReference type="VEuPathDB" id="AmoebaDB:NAEGRDRAFT_80563"/>
<feature type="compositionally biased region" description="Polar residues" evidence="1">
    <location>
        <begin position="86"/>
        <end position="99"/>
    </location>
</feature>
<keyword evidence="3" id="KW-1185">Reference proteome</keyword>
<dbReference type="OrthoDB" id="10260871at2759"/>
<dbReference type="EMBL" id="GG738883">
    <property type="protein sequence ID" value="EFC41764.1"/>
    <property type="molecule type" value="Genomic_DNA"/>
</dbReference>